<dbReference type="PROSITE" id="PS51257">
    <property type="entry name" value="PROKAR_LIPOPROTEIN"/>
    <property type="match status" value="1"/>
</dbReference>
<feature type="chain" id="PRO_5041742522" description="Cell surface protein" evidence="2">
    <location>
        <begin position="22"/>
        <end position="1273"/>
    </location>
</feature>
<gene>
    <name evidence="3" type="ORF">DWX90_13755</name>
</gene>
<protein>
    <recommendedName>
        <fullName evidence="5">Cell surface protein</fullName>
    </recommendedName>
</protein>
<dbReference type="Gene3D" id="1.10.287.1490">
    <property type="match status" value="1"/>
</dbReference>
<accession>A0AA92TJT8</accession>
<keyword evidence="2" id="KW-0732">Signal</keyword>
<evidence type="ECO:0000256" key="1">
    <source>
        <dbReference type="SAM" id="Coils"/>
    </source>
</evidence>
<feature type="signal peptide" evidence="2">
    <location>
        <begin position="1"/>
        <end position="21"/>
    </location>
</feature>
<evidence type="ECO:0000313" key="3">
    <source>
        <dbReference type="EMBL" id="RGS45414.1"/>
    </source>
</evidence>
<dbReference type="Proteomes" id="UP000286113">
    <property type="component" value="Unassembled WGS sequence"/>
</dbReference>
<proteinExistence type="predicted"/>
<name>A0AA92TJT8_9BACT</name>
<comment type="caution">
    <text evidence="3">The sequence shown here is derived from an EMBL/GenBank/DDBJ whole genome shotgun (WGS) entry which is preliminary data.</text>
</comment>
<feature type="coiled-coil region" evidence="1">
    <location>
        <begin position="25"/>
        <end position="66"/>
    </location>
</feature>
<evidence type="ECO:0008006" key="5">
    <source>
        <dbReference type="Google" id="ProtNLM"/>
    </source>
</evidence>
<evidence type="ECO:0000313" key="4">
    <source>
        <dbReference type="Proteomes" id="UP000286113"/>
    </source>
</evidence>
<reference evidence="3 4" key="1">
    <citation type="submission" date="2018-08" db="EMBL/GenBank/DDBJ databases">
        <title>A genome reference for cultivated species of the human gut microbiota.</title>
        <authorList>
            <person name="Zou Y."/>
            <person name="Xue W."/>
            <person name="Luo G."/>
        </authorList>
    </citation>
    <scope>NUCLEOTIDE SEQUENCE [LARGE SCALE GENOMIC DNA]</scope>
    <source>
        <strain evidence="3 4">AF22-1</strain>
    </source>
</reference>
<dbReference type="EMBL" id="QRVN01000035">
    <property type="protein sequence ID" value="RGS45414.1"/>
    <property type="molecule type" value="Genomic_DNA"/>
</dbReference>
<organism evidence="3 4">
    <name type="scientific">Segatella copri</name>
    <dbReference type="NCBI Taxonomy" id="165179"/>
    <lineage>
        <taxon>Bacteria</taxon>
        <taxon>Pseudomonadati</taxon>
        <taxon>Bacteroidota</taxon>
        <taxon>Bacteroidia</taxon>
        <taxon>Bacteroidales</taxon>
        <taxon>Prevotellaceae</taxon>
        <taxon>Segatella</taxon>
    </lineage>
</organism>
<feature type="coiled-coil region" evidence="1">
    <location>
        <begin position="171"/>
        <end position="218"/>
    </location>
</feature>
<dbReference type="AlphaFoldDB" id="A0AA92TJT8"/>
<sequence>MKRKYLSALLMGALTIASVSTFTSCKDYDDDINMNTSQIKDLQEQLKTLQTALDQAKNDATTAHANFATKADLNSLQTEVAKLVTAEKLQAAIDDLNAIIAGKADKADLEKLAGRIDAIDSSLNKIGTTLNTLDGAVTAAQKNLETQGETLGKLKEKIGSLETQLGKKVDLEAYNAKIAELQQGIDDAKAAAGDVTEIQKLKETMEAISKKVDKVAADANVITVMVARQLKSLVLKPDFYWEGLEGIEAPWAEPATYTFGDKTEFNYKVSTAVGFKTIKATVNDKVPARPGEKVYLQNGAIAKYHMNPSTASLEGAQFSFFTNLAEVYTRSGDETIATPKEAKYVANGKNTVVDGILSVPFTINTKKVNDLFAEWAKGKDSNGNQITDPVIPNNGWEDAEDNQAYGSKLPFIALQAQMKDTTITSDYAVVTPAKYILKALADNAPETVLDQNTFVKGTPHAGVIGDNHLYTTLYGTNLEEYGKTLADALNHGVITMPATHSVVYNETIDLKPFVETHFDYETFAKYGKSYKDQTMTDAELEALGLHYEFIPIDYYLGEETTSETAHFEQIGDKTSGVFAPRSVDADGKTIKGQTATKEAVEREPLVRVNLVDGEGNIVLYGYIKVRIVEKPVVDMKVEVNLGDLYFNCGDEGKMTWSQVENLILSKLGTDGMTKQTFENEYYLENEGDHKVMPTVANGGTLYNAGAKWYAVRYSDADKTKKVNDADSYGRVWYTPHDNATGGQGWDNQTNVLVWNFTTDANAGKMNAASYKKLMEETGVSYASKGENTKALYTWVRFVHKLNGTSIWVKLNFAPTKLHFEYGKIANKDLHHWFQLNSTYVPGGENDLDVHANVPTPAEYGQIALTANKFDKDLLEYWRNKKVLVTLEGNKDKFDKFYNADGTAKTQLDFGFVLPKKGVNSTVDAVNGTWDVKGASGSVWTLTLADNNHKIVAIKQDGASLNIPEIVAELRQNAYDHKYSILHYFGDEGVNDNAATDLLNNMGRRDAKGNDIKNDYLTNNIDKTFTAYIEVTLSDDPCYQPLVENNLFNVRFLRPINVAPKNVTWTDALNAEESVKLTDLVSIKDWRDYSVLVNGNYADNTNAQVPYEFYNITDLAVIREEIRSDAMEDISVRTAAALTDAKKIAELPIVDEVPSLTSYKMEHGITTATYLKVYNGNNQEIFDSEQHGTSTYGIWTKGAGDYVNYGKINYVNNGGGAQIFHIYVPIAVKYAWGNVKYSDTNLRTSGVKTNLDYTQKVWAVITVNKTVNSGAKRH</sequence>
<keyword evidence="1" id="KW-0175">Coiled coil</keyword>
<evidence type="ECO:0000256" key="2">
    <source>
        <dbReference type="SAM" id="SignalP"/>
    </source>
</evidence>